<dbReference type="VEuPathDB" id="CryptoDB:Vbra_8245"/>
<organism evidence="3 4">
    <name type="scientific">Vitrella brassicaformis (strain CCMP3155)</name>
    <dbReference type="NCBI Taxonomy" id="1169540"/>
    <lineage>
        <taxon>Eukaryota</taxon>
        <taxon>Sar</taxon>
        <taxon>Alveolata</taxon>
        <taxon>Colpodellida</taxon>
        <taxon>Vitrellaceae</taxon>
        <taxon>Vitrella</taxon>
    </lineage>
</organism>
<proteinExistence type="predicted"/>
<evidence type="ECO:0000313" key="3">
    <source>
        <dbReference type="EMBL" id="CEM01966.1"/>
    </source>
</evidence>
<feature type="transmembrane region" description="Helical" evidence="1">
    <location>
        <begin position="43"/>
        <end position="60"/>
    </location>
</feature>
<dbReference type="Proteomes" id="UP000041254">
    <property type="component" value="Unassembled WGS sequence"/>
</dbReference>
<reference evidence="3 4" key="1">
    <citation type="submission" date="2014-11" db="EMBL/GenBank/DDBJ databases">
        <authorList>
            <person name="Zhu J."/>
            <person name="Qi W."/>
            <person name="Song R."/>
        </authorList>
    </citation>
    <scope>NUCLEOTIDE SEQUENCE [LARGE SCALE GENOMIC DNA]</scope>
</reference>
<keyword evidence="4" id="KW-1185">Reference proteome</keyword>
<evidence type="ECO:0000256" key="1">
    <source>
        <dbReference type="SAM" id="Phobius"/>
    </source>
</evidence>
<sequence>MGIFLPALLLGGGLLGGQAYLKEYEQTLKDGHGTPAGQTPVFGFWTGLGVGLLFGLWFGATFRDPVLKVFNCLDYLLGAQSSDELDAEDNKGK</sequence>
<dbReference type="EMBL" id="CDMY01000314">
    <property type="protein sequence ID" value="CEM01966.1"/>
    <property type="molecule type" value="Genomic_DNA"/>
</dbReference>
<feature type="signal peptide" evidence="2">
    <location>
        <begin position="1"/>
        <end position="19"/>
    </location>
</feature>
<keyword evidence="2" id="KW-0732">Signal</keyword>
<feature type="chain" id="PRO_5005187837" evidence="2">
    <location>
        <begin position="20"/>
        <end position="93"/>
    </location>
</feature>
<evidence type="ECO:0000313" key="4">
    <source>
        <dbReference type="Proteomes" id="UP000041254"/>
    </source>
</evidence>
<keyword evidence="1" id="KW-0472">Membrane</keyword>
<name>A0A0G4ETM6_VITBC</name>
<dbReference type="InParanoid" id="A0A0G4ETM6"/>
<protein>
    <submittedName>
        <fullName evidence="3">Uncharacterized protein</fullName>
    </submittedName>
</protein>
<evidence type="ECO:0000256" key="2">
    <source>
        <dbReference type="SAM" id="SignalP"/>
    </source>
</evidence>
<keyword evidence="1" id="KW-1133">Transmembrane helix</keyword>
<dbReference type="AlphaFoldDB" id="A0A0G4ETM6"/>
<keyword evidence="1" id="KW-0812">Transmembrane</keyword>
<accession>A0A0G4ETM6</accession>
<gene>
    <name evidence="3" type="ORF">Vbra_8245</name>
</gene>